<dbReference type="Pfam" id="PF13173">
    <property type="entry name" value="AAA_14"/>
    <property type="match status" value="1"/>
</dbReference>
<dbReference type="RefSeq" id="WP_096227898.1">
    <property type="nucleotide sequence ID" value="NZ_CP168029.1"/>
</dbReference>
<dbReference type="SUPFAM" id="SSF52540">
    <property type="entry name" value="P-loop containing nucleoside triphosphate hydrolases"/>
    <property type="match status" value="1"/>
</dbReference>
<evidence type="ECO:0000259" key="1">
    <source>
        <dbReference type="Pfam" id="PF13173"/>
    </source>
</evidence>
<reference evidence="4" key="1">
    <citation type="submission" date="2018-05" db="EMBL/GenBank/DDBJ databases">
        <title>Genome Sequencing of selected type strains of the family Eggerthellaceae.</title>
        <authorList>
            <person name="Danylec N."/>
            <person name="Stoll D.A."/>
            <person name="Doetsch A."/>
            <person name="Huch M."/>
        </authorList>
    </citation>
    <scope>NUCLEOTIDE SEQUENCE [LARGE SCALE GENOMIC DNA]</scope>
    <source>
        <strain evidence="4">DSM 27213</strain>
    </source>
</reference>
<dbReference type="InterPro" id="IPR025420">
    <property type="entry name" value="DUF4143"/>
</dbReference>
<evidence type="ECO:0000313" key="3">
    <source>
        <dbReference type="EMBL" id="ROT91654.1"/>
    </source>
</evidence>
<dbReference type="PANTHER" id="PTHR33295">
    <property type="entry name" value="ATPASE"/>
    <property type="match status" value="1"/>
</dbReference>
<dbReference type="EMBL" id="QIBW01000002">
    <property type="protein sequence ID" value="ROT91654.1"/>
    <property type="molecule type" value="Genomic_DNA"/>
</dbReference>
<proteinExistence type="predicted"/>
<organism evidence="3 4">
    <name type="scientific">Gordonibacter urolithinfaciens</name>
    <dbReference type="NCBI Taxonomy" id="1335613"/>
    <lineage>
        <taxon>Bacteria</taxon>
        <taxon>Bacillati</taxon>
        <taxon>Actinomycetota</taxon>
        <taxon>Coriobacteriia</taxon>
        <taxon>Eggerthellales</taxon>
        <taxon>Eggerthellaceae</taxon>
        <taxon>Gordonibacter</taxon>
    </lineage>
</organism>
<comment type="caution">
    <text evidence="3">The sequence shown here is derived from an EMBL/GenBank/DDBJ whole genome shotgun (WGS) entry which is preliminary data.</text>
</comment>
<dbReference type="GO" id="GO:0005524">
    <property type="term" value="F:ATP binding"/>
    <property type="evidence" value="ECO:0007669"/>
    <property type="project" value="UniProtKB-KW"/>
</dbReference>
<feature type="domain" description="AAA" evidence="1">
    <location>
        <begin position="18"/>
        <end position="153"/>
    </location>
</feature>
<dbReference type="InterPro" id="IPR041682">
    <property type="entry name" value="AAA_14"/>
</dbReference>
<protein>
    <submittedName>
        <fullName evidence="3">ATP-binding protein</fullName>
    </submittedName>
</protein>
<dbReference type="AlphaFoldDB" id="A0A423UNA4"/>
<sequence>MERNALDDLEVWRRDPRRKPLLMYGARQVGKTYLLKEFGARNFEEVAYFDLEKQADARAAFQGNLAPETIVSNLSQVSGWSIDVSRTLIVFDEVQASNRALASLKYFYEDMPEACVVAAGSLLGVAVNREGYSAPVGKVDTYTLHPMTFDEFLRAVGQGALVEGIRNGFERDEPYFLHERALDLYRTYVLVGGMPEAVLVYDETKDFNEVAAVQNNILDLYVADMAKYAQPFETARIVEAWRSMPAQLAKENKKFQYKTVRSGGRASQYETALAWLETAGLVNRCVQIVSGQLPLSLHENRGAFKMYLADTGLLSARMQVRAAMLFDEEGRKELDAGALTENYVAQVLTSRGFDLLYWVSQGKAEVDFVIDVGMQKAVPIEVKSSRNVRSKSLSVYREKYEPPYAIRLSTRNFGFEGGVKSVPLYAAFCLRR</sequence>
<dbReference type="Pfam" id="PF13635">
    <property type="entry name" value="DUF4143"/>
    <property type="match status" value="1"/>
</dbReference>
<feature type="domain" description="DUF4143" evidence="2">
    <location>
        <begin position="224"/>
        <end position="385"/>
    </location>
</feature>
<name>A0A423UNA4_9ACTN</name>
<keyword evidence="3" id="KW-0067">ATP-binding</keyword>
<gene>
    <name evidence="3" type="ORF">DMP12_03165</name>
</gene>
<dbReference type="Proteomes" id="UP000285258">
    <property type="component" value="Unassembled WGS sequence"/>
</dbReference>
<dbReference type="PANTHER" id="PTHR33295:SF7">
    <property type="entry name" value="ATPASE"/>
    <property type="match status" value="1"/>
</dbReference>
<keyword evidence="3" id="KW-0547">Nucleotide-binding</keyword>
<evidence type="ECO:0000259" key="2">
    <source>
        <dbReference type="Pfam" id="PF13635"/>
    </source>
</evidence>
<evidence type="ECO:0000313" key="4">
    <source>
        <dbReference type="Proteomes" id="UP000285258"/>
    </source>
</evidence>
<accession>A0A423UNA4</accession>
<dbReference type="InterPro" id="IPR027417">
    <property type="entry name" value="P-loop_NTPase"/>
</dbReference>